<dbReference type="Gene3D" id="1.10.510.10">
    <property type="entry name" value="Transferase(Phosphotransferase) domain 1"/>
    <property type="match status" value="1"/>
</dbReference>
<dbReference type="Pfam" id="PF09380">
    <property type="entry name" value="FERM_C"/>
    <property type="match status" value="1"/>
</dbReference>
<feature type="region of interest" description="Disordered" evidence="11">
    <location>
        <begin position="1176"/>
        <end position="1266"/>
    </location>
</feature>
<dbReference type="Gene3D" id="2.30.29.30">
    <property type="entry name" value="Pleckstrin-homology domain (PH domain)/Phosphotyrosine-binding domain (PTB)"/>
    <property type="match status" value="1"/>
</dbReference>
<dbReference type="InterPro" id="IPR012153">
    <property type="entry name" value="PTPN13"/>
</dbReference>
<evidence type="ECO:0000256" key="10">
    <source>
        <dbReference type="SAM" id="Coils"/>
    </source>
</evidence>
<dbReference type="InterPro" id="IPR003595">
    <property type="entry name" value="Tyr_Pase_cat"/>
</dbReference>
<reference evidence="18" key="2">
    <citation type="journal article" date="2007" name="PLoS Biol.">
        <title>Survey sequencing and comparative analysis of the elephant shark (Callorhinchus milii) genome.</title>
        <authorList>
            <person name="Venkatesh B."/>
            <person name="Kirkness E.F."/>
            <person name="Loh Y.H."/>
            <person name="Halpern A.L."/>
            <person name="Lee A.P."/>
            <person name="Johnson J."/>
            <person name="Dandona N."/>
            <person name="Viswanathan L.D."/>
            <person name="Tay A."/>
            <person name="Venter J.C."/>
            <person name="Strausberg R.L."/>
            <person name="Brenner S."/>
        </authorList>
    </citation>
    <scope>NUCLEOTIDE SEQUENCE [LARGE SCALE GENOMIC DNA]</scope>
</reference>
<reference evidence="17" key="4">
    <citation type="submission" date="2025-08" db="UniProtKB">
        <authorList>
            <consortium name="Ensembl"/>
        </authorList>
    </citation>
    <scope>IDENTIFICATION</scope>
</reference>
<dbReference type="SUPFAM" id="SSF47031">
    <property type="entry name" value="Second domain of FERM"/>
    <property type="match status" value="1"/>
</dbReference>
<feature type="domain" description="PDZ" evidence="15">
    <location>
        <begin position="1905"/>
        <end position="1988"/>
    </location>
</feature>
<feature type="region of interest" description="Disordered" evidence="11">
    <location>
        <begin position="1302"/>
        <end position="1342"/>
    </location>
</feature>
<dbReference type="Proteomes" id="UP000314986">
    <property type="component" value="Unassembled WGS sequence"/>
</dbReference>
<dbReference type="Pfam" id="PF00102">
    <property type="entry name" value="Y_phosphatase"/>
    <property type="match status" value="1"/>
</dbReference>
<dbReference type="SUPFAM" id="SSF52799">
    <property type="entry name" value="(Phosphotyrosine protein) phosphatases II"/>
    <property type="match status" value="1"/>
</dbReference>
<dbReference type="InterPro" id="IPR011019">
    <property type="entry name" value="KIND_dom"/>
</dbReference>
<feature type="active site" description="Phosphocysteine intermediate" evidence="8">
    <location>
        <position position="2538"/>
    </location>
</feature>
<evidence type="ECO:0000256" key="8">
    <source>
        <dbReference type="PIRSR" id="PIRSR000933-50"/>
    </source>
</evidence>
<keyword evidence="7" id="KW-0539">Nucleus</keyword>
<feature type="region of interest" description="Disordered" evidence="11">
    <location>
        <begin position="1621"/>
        <end position="1685"/>
    </location>
</feature>
<dbReference type="InterPro" id="IPR000299">
    <property type="entry name" value="FERM_domain"/>
</dbReference>
<feature type="region of interest" description="Disordered" evidence="11">
    <location>
        <begin position="1751"/>
        <end position="1805"/>
    </location>
</feature>
<dbReference type="PROSITE" id="PS50055">
    <property type="entry name" value="TYR_PHOSPHATASE_PTP"/>
    <property type="match status" value="1"/>
</dbReference>
<dbReference type="CDD" id="cd06696">
    <property type="entry name" value="PDZ4_PTPN13-like"/>
    <property type="match status" value="1"/>
</dbReference>
<dbReference type="GO" id="GO:0005856">
    <property type="term" value="C:cytoskeleton"/>
    <property type="evidence" value="ECO:0007669"/>
    <property type="project" value="UniProtKB-SubCell"/>
</dbReference>
<evidence type="ECO:0000256" key="4">
    <source>
        <dbReference type="ARBA" id="ARBA00022490"/>
    </source>
</evidence>
<dbReference type="CDD" id="cd23072">
    <property type="entry name" value="PDZ1_PTPN13-like"/>
    <property type="match status" value="1"/>
</dbReference>
<feature type="compositionally biased region" description="Basic and acidic residues" evidence="11">
    <location>
        <begin position="2206"/>
        <end position="2216"/>
    </location>
</feature>
<keyword evidence="4" id="KW-0963">Cytoplasm</keyword>
<dbReference type="SMART" id="SM00194">
    <property type="entry name" value="PTPc"/>
    <property type="match status" value="1"/>
</dbReference>
<feature type="compositionally biased region" description="Polar residues" evidence="11">
    <location>
        <begin position="1457"/>
        <end position="1471"/>
    </location>
</feature>
<feature type="compositionally biased region" description="Polar residues" evidence="11">
    <location>
        <begin position="1055"/>
        <end position="1065"/>
    </location>
</feature>
<dbReference type="OMA" id="ESPPHTI"/>
<dbReference type="GO" id="GO:0005634">
    <property type="term" value="C:nucleus"/>
    <property type="evidence" value="ECO:0007669"/>
    <property type="project" value="UniProtKB-SubCell"/>
</dbReference>
<feature type="compositionally biased region" description="Polar residues" evidence="11">
    <location>
        <begin position="1763"/>
        <end position="1780"/>
    </location>
</feature>
<dbReference type="InterPro" id="IPR035963">
    <property type="entry name" value="FERM_2"/>
</dbReference>
<feature type="binding site" evidence="9">
    <location>
        <position position="2582"/>
    </location>
    <ligand>
        <name>substrate</name>
    </ligand>
</feature>
<dbReference type="CDD" id="cd17195">
    <property type="entry name" value="FERM_F1_PTPN13"/>
    <property type="match status" value="1"/>
</dbReference>
<proteinExistence type="inferred from homology"/>
<organism evidence="17 18">
    <name type="scientific">Callorhinchus milii</name>
    <name type="common">Ghost shark</name>
    <dbReference type="NCBI Taxonomy" id="7868"/>
    <lineage>
        <taxon>Eukaryota</taxon>
        <taxon>Metazoa</taxon>
        <taxon>Chordata</taxon>
        <taxon>Craniata</taxon>
        <taxon>Vertebrata</taxon>
        <taxon>Chondrichthyes</taxon>
        <taxon>Holocephali</taxon>
        <taxon>Chimaeriformes</taxon>
        <taxon>Callorhinchidae</taxon>
        <taxon>Callorhinchus</taxon>
    </lineage>
</organism>
<dbReference type="PRINTS" id="PR00935">
    <property type="entry name" value="BAND41"/>
</dbReference>
<feature type="region of interest" description="Disordered" evidence="11">
    <location>
        <begin position="395"/>
        <end position="417"/>
    </location>
</feature>
<dbReference type="Pfam" id="PF16599">
    <property type="entry name" value="PTN13_u3"/>
    <property type="match status" value="1"/>
</dbReference>
<feature type="binding site" evidence="9">
    <location>
        <begin position="2538"/>
        <end position="2544"/>
    </location>
    <ligand>
        <name>substrate</name>
    </ligand>
</feature>
<dbReference type="CDD" id="cd06792">
    <property type="entry name" value="PDZ2-PTPN13_FRMPD2-like"/>
    <property type="match status" value="1"/>
</dbReference>
<dbReference type="Gene3D" id="1.20.80.10">
    <property type="match status" value="1"/>
</dbReference>
<feature type="domain" description="KIND" evidence="16">
    <location>
        <begin position="3"/>
        <end position="187"/>
    </location>
</feature>
<feature type="domain" description="PDZ" evidence="15">
    <location>
        <begin position="1501"/>
        <end position="1589"/>
    </location>
</feature>
<dbReference type="CDD" id="cd23060">
    <property type="entry name" value="PDZ5_DrPTPN13-like"/>
    <property type="match status" value="1"/>
</dbReference>
<dbReference type="PRINTS" id="PR00700">
    <property type="entry name" value="PRTYPHPHTASE"/>
</dbReference>
<name>A0A4W3HDU8_CALMI</name>
<dbReference type="PROSITE" id="PS51377">
    <property type="entry name" value="KIND"/>
    <property type="match status" value="1"/>
</dbReference>
<reference evidence="17" key="5">
    <citation type="submission" date="2025-09" db="UniProtKB">
        <authorList>
            <consortium name="Ensembl"/>
        </authorList>
    </citation>
    <scope>IDENTIFICATION</scope>
</reference>
<dbReference type="GO" id="GO:0005737">
    <property type="term" value="C:cytoplasm"/>
    <property type="evidence" value="ECO:0007669"/>
    <property type="project" value="TreeGrafter"/>
</dbReference>
<feature type="domain" description="PDZ" evidence="15">
    <location>
        <begin position="2043"/>
        <end position="2123"/>
    </location>
</feature>
<dbReference type="InterPro" id="IPR019749">
    <property type="entry name" value="Band_41_domain"/>
</dbReference>
<protein>
    <submittedName>
        <fullName evidence="17">Protein tyrosine phosphatase non-receptor type 13</fullName>
    </submittedName>
</protein>
<dbReference type="SMART" id="SM00750">
    <property type="entry name" value="KIND"/>
    <property type="match status" value="1"/>
</dbReference>
<dbReference type="InParanoid" id="A0A4W3HDU8"/>
<evidence type="ECO:0000256" key="2">
    <source>
        <dbReference type="ARBA" id="ARBA00004245"/>
    </source>
</evidence>
<keyword evidence="5" id="KW-0677">Repeat</keyword>
<dbReference type="InterPro" id="IPR018979">
    <property type="entry name" value="FERM_N"/>
</dbReference>
<dbReference type="SMART" id="SM00404">
    <property type="entry name" value="PTPc_motif"/>
    <property type="match status" value="1"/>
</dbReference>
<feature type="compositionally biased region" description="Low complexity" evidence="11">
    <location>
        <begin position="402"/>
        <end position="413"/>
    </location>
</feature>
<dbReference type="InterPro" id="IPR000242">
    <property type="entry name" value="PTP_cat"/>
</dbReference>
<dbReference type="PANTHER" id="PTHR46900">
    <property type="entry name" value="TYROSINE-PROTEIN PHOSPHATASE NON-RECEPTOR TYPE 13"/>
    <property type="match status" value="1"/>
</dbReference>
<dbReference type="Gene3D" id="3.90.190.10">
    <property type="entry name" value="Protein tyrosine phosphatase superfamily"/>
    <property type="match status" value="1"/>
</dbReference>
<evidence type="ECO:0000259" key="12">
    <source>
        <dbReference type="PROSITE" id="PS50055"/>
    </source>
</evidence>
<feature type="binding site" evidence="9">
    <location>
        <position position="2508"/>
    </location>
    <ligand>
        <name>substrate</name>
    </ligand>
</feature>
<dbReference type="SMART" id="SM00295">
    <property type="entry name" value="B41"/>
    <property type="match status" value="1"/>
</dbReference>
<dbReference type="InterPro" id="IPR001478">
    <property type="entry name" value="PDZ"/>
</dbReference>
<dbReference type="InterPro" id="IPR052074">
    <property type="entry name" value="NonRcpt_TyrProt_Phosphatase"/>
</dbReference>
<evidence type="ECO:0000256" key="7">
    <source>
        <dbReference type="ARBA" id="ARBA00023242"/>
    </source>
</evidence>
<dbReference type="InterPro" id="IPR000387">
    <property type="entry name" value="Tyr_Pase_dom"/>
</dbReference>
<comment type="subcellular location">
    <subcellularLocation>
        <location evidence="2">Cytoplasm</location>
        <location evidence="2">Cytoskeleton</location>
    </subcellularLocation>
    <subcellularLocation>
        <location evidence="1">Nucleus</location>
    </subcellularLocation>
</comment>
<dbReference type="Ensembl" id="ENSCMIT00000013807.1">
    <property type="protein sequence ID" value="ENSCMIP00000013510.1"/>
    <property type="gene ID" value="ENSCMIG00000006761.1"/>
</dbReference>
<keyword evidence="6" id="KW-0206">Cytoskeleton</keyword>
<dbReference type="InterPro" id="IPR014352">
    <property type="entry name" value="FERM/acyl-CoA-bd_prot_sf"/>
</dbReference>
<evidence type="ECO:0000256" key="9">
    <source>
        <dbReference type="PIRSR" id="PIRSR000933-51"/>
    </source>
</evidence>
<dbReference type="FunFam" id="2.30.42.10:FF:000084">
    <property type="entry name" value="Tyrosine-protein phosphatase non-receptor type 13"/>
    <property type="match status" value="1"/>
</dbReference>
<feature type="domain" description="PDZ" evidence="15">
    <location>
        <begin position="1810"/>
        <end position="1891"/>
    </location>
</feature>
<dbReference type="SMART" id="SM00228">
    <property type="entry name" value="PDZ"/>
    <property type="match status" value="6"/>
</dbReference>
<dbReference type="Pfam" id="PF00373">
    <property type="entry name" value="FERM_M"/>
    <property type="match status" value="1"/>
</dbReference>
<feature type="compositionally biased region" description="Polar residues" evidence="11">
    <location>
        <begin position="1240"/>
        <end position="1261"/>
    </location>
</feature>
<dbReference type="InterPro" id="IPR011993">
    <property type="entry name" value="PH-like_dom_sf"/>
</dbReference>
<comment type="similarity">
    <text evidence="3">Belongs to the protein-tyrosine phosphatase family. Non-receptor class subfamily.</text>
</comment>
<feature type="domain" description="FERM" evidence="14">
    <location>
        <begin position="557"/>
        <end position="856"/>
    </location>
</feature>
<feature type="compositionally biased region" description="Basic and acidic residues" evidence="11">
    <location>
        <begin position="1302"/>
        <end position="1314"/>
    </location>
</feature>
<evidence type="ECO:0000313" key="18">
    <source>
        <dbReference type="Proteomes" id="UP000314986"/>
    </source>
</evidence>
<feature type="compositionally biased region" description="Low complexity" evidence="11">
    <location>
        <begin position="1036"/>
        <end position="1045"/>
    </location>
</feature>
<evidence type="ECO:0000256" key="6">
    <source>
        <dbReference type="ARBA" id="ARBA00023212"/>
    </source>
</evidence>
<dbReference type="FunFam" id="3.10.20.90:FF:000082">
    <property type="entry name" value="Tyrosine-protein phosphatase non-receptor type 13"/>
    <property type="match status" value="1"/>
</dbReference>
<dbReference type="CDD" id="cd14473">
    <property type="entry name" value="FERM_B-lobe"/>
    <property type="match status" value="1"/>
</dbReference>
<dbReference type="InterPro" id="IPR036034">
    <property type="entry name" value="PDZ_sf"/>
</dbReference>
<dbReference type="SUPFAM" id="SSF50729">
    <property type="entry name" value="PH domain-like"/>
    <property type="match status" value="1"/>
</dbReference>
<dbReference type="PANTHER" id="PTHR46900:SF1">
    <property type="entry name" value="TYROSINE-PROTEIN PHOSPHATASE NON-RECEPTOR TYPE 13"/>
    <property type="match status" value="1"/>
</dbReference>
<dbReference type="FunFam" id="2.30.42.10:FF:000105">
    <property type="entry name" value="Tyrosine-protein phosphatase non-receptor type 13"/>
    <property type="match status" value="1"/>
</dbReference>
<dbReference type="CDD" id="cd06695">
    <property type="entry name" value="PDZ3_PTPN13_FRMPD2-like"/>
    <property type="match status" value="1"/>
</dbReference>
<dbReference type="SUPFAM" id="SSF54236">
    <property type="entry name" value="Ubiquitin-like"/>
    <property type="match status" value="1"/>
</dbReference>
<feature type="domain" description="Tyrosine specific protein phosphatases" evidence="13">
    <location>
        <begin position="2516"/>
        <end position="2588"/>
    </location>
</feature>
<feature type="compositionally biased region" description="Basic and acidic residues" evidence="11">
    <location>
        <begin position="1331"/>
        <end position="1340"/>
    </location>
</feature>
<dbReference type="InterPro" id="IPR029021">
    <property type="entry name" value="Prot-tyrosine_phosphatase-like"/>
</dbReference>
<dbReference type="GO" id="GO:0036312">
    <property type="term" value="F:phosphatidylinositol 3-kinase regulatory subunit binding"/>
    <property type="evidence" value="ECO:0007669"/>
    <property type="project" value="TreeGrafter"/>
</dbReference>
<dbReference type="Gene3D" id="2.30.42.10">
    <property type="match status" value="6"/>
</dbReference>
<dbReference type="PIRSF" id="PIRSF000933">
    <property type="entry name" value="Tyr-Ptase_nr13"/>
    <property type="match status" value="1"/>
</dbReference>
<evidence type="ECO:0000256" key="3">
    <source>
        <dbReference type="ARBA" id="ARBA00009649"/>
    </source>
</evidence>
<feature type="region of interest" description="Disordered" evidence="11">
    <location>
        <begin position="2202"/>
        <end position="2243"/>
    </location>
</feature>
<dbReference type="STRING" id="7868.ENSCMIP00000013510"/>
<sequence>MHVSLAEALEVRGGPLEEEEIWALLSQSTECLHELFHKADPPALGFIISPWSLLLLPSGNISYTDENVSNQDLRVFTAPEILQNPTLSSLSDIEKMHVYSLGMTLYWGADYKIPLNQPIKLGDHLNSILLSMCEDLMYTRVTVRTTLDACSAHIRNTNCAPAFSYVKQLVKLVLGSLTALDQLSVNTVSKPDRNQEIRDRLRGKGLPVGKSPTANTLERYKAQFCDPISLNRRLSKSMGFLAISDRTAEDDSSHYTASSHEDAIDVYYRRRSRPDDLERRSNFSAGTGRRKKFWTSTVDLGYHSGKIVALGDDPQRHSPCQQGKIRPNKNASIAREAKYSDCGQTLGLQKPHHMSELSMPSALSGAYERIKDRQKKLEVLREAMDMDEPAVEYTARHSDAYSTSSESPSLVSSDPDFRHVPRSEEIRRYSFPVGFAAGDESLEDGHNVVRRASSPYEMSTDENMMSQELMLKRQEEELRQLQSRLAQKQLQSELHQVSMLDVNRDPLRDVAMETSMSQRKLKNFFGPEFVKMISEPSIALDLPTSILKKGKGDDIRRKLNIMLLSGQRLELTCDTKSMCKDVFDMVVAYIGLVEHHFFALAYLKENELFFVEPELKLSKVAPEGWKEEKKKNKMTVNFTLFLRIKFFVEDVSLIHHTLTRHQYYLQLRRDILEERLHCDEETALLLASLALQTEFGDYQPELHGKNYFRLEHYLPAGVMETLHHSYMKEELTKMHSTYCGATETETQLEFMKVCEKLSEYGVLFYRVMPEKKSSTGINLGICSKGVIVYEVCNGVRTSILRFPWRDTKKIAFNRKKITLQNTSDGIKHLFQTDSSKTCQYLLHLASSQHKFQLQMRARQNNQDLKDFEKLSFNSLNYYGDSADTFAMGRANSSLSLAVSAFSKLNDLPQATHSELMKRMSRSEAALNRPLHCLSKNKVPRSLWDQYPPIVSKSYYDLSQILESHRKSAPPFNSQSPCTSSQRIAQKELAEFKEKTSRPWSDTEFVAGNERRTKSSTFSPKKSQAVFHRSPGRRNTTSDSSSTEDSNQAYVGGLSMHSSGTPSTPATFTANDTFHQNLNAFPSPEKELRFVKLKKDMTHGLGFQIVGGEKPGKVDCMGFNVNSITPGGPAELEGHMKPGDRLISVNGVNLEGLTHDAAVEILQNAPEDVTLMISQAKLSRASPPNRKGGPRSLSRSPGHRLGGQQYEGESSSEEHNRSRVQQKAYPPGASAVVDGKRRESLSSQDSRTESAGLSQNQLNGLQRNRAPQHANYEVVSVPTPSKPDVVHTILDNAKYLGMINSEKSKGMDCSDRGDSDMDEATYSSLQKRQRPKKDSAADKTKNKVISNTSRGIVLKPGDVFEVELSKKENSLGISVTGGVNTSVRHGGIYVKAIIPGGTAEADGRVQKGDRVLSVNGINLEGATHKQAVETLRNTGQVVSLLLEKGQLPATSVHAPVTPQCTPPSADNQNGPPDSSDKLEFETKHTPATDKDYSFVTDENKFEVKLLKGSSGLGFSFIEGNEAVPDQSGMKIVRIKKLFPGQPASECGQIAIGDVILQVNGTPLKGLTKQEIVSVLRSTAEDVTLVLCRPEHGVLPSVDSSLSLISSHSEGIYGTKLQYQSTDSSAESGKTNSFTGDSVDDCGNDEEIENKDFQNLRLRSSSRRDSYSDSTDCDDGDRHTTSKQDASTNKSITVCQMTGNVISFSNNQYEMSYSQEKASVYFSPQDSTSKLELTSRKPPSPTLLDLSTEQRFSLGPEVPSPTPVDENSLTSSSRSEAVTSGSAEVAAAQHLDTECHEEEEEEAELHPEAELHVTLNKSEKGSLGFTVTKGDDNIGCYIHDVIQDPAKSDGRLRPGDRLIMVNGVDITSMSHTEAVDFLRSIPDAVTLVIGRVLEIPEFPIEPDMLPAITMISHEQELGLSLAGGSETIYQAIYIGDITPGSAADTEGSLQPLDLIHYINEVSTHGMTTNEAKAALLNVYPTITLKATRDGEPVVPKTVDSLYKYDKDKDSKLNKSAEVNGHIHGDLSCDSNPVPGVYISESNVTEIDLHKPASGGLGFSLVGGENGIYVKSVHPSGPAAEDGRLQVGDKLLQVNGESIVGASHTKAVTTIRKAKGLVNLVVSRTKSPDKVRPLIRNVDTMCSFNNSQSGDITAKEAEALQSLLDVIHQEANKLSCFSPINSPTKIPQPENDAYDMVGSDTLKWIGGQKDQEKSVKSEDTDCEGSSLPEDSPEPRRKNGFHSSMSPPLTEIEKAIQECSVEDVISKRVPSMSQMENIEEDEITWGSDELPINSVKQDPLPLDQQNITKDELNQLSVVDTPPGGQYTGSKLEAVIKTLQGLLEQHIPLQEFEDLQNLKPLDECLIGQSKENRKKNRYKNILPYDGTRVLLGEEHGYVNASFIKIPVGGTNHVYIASQGPLPQTLADFWQMVWEQKSNIIAMMTQEVEGGKIKCQRYWPEPMGKSIVLDERIQITLENYQAQENFIIRHIKMDDLESRESRHITHLNFTAWPDHGTPDGPEQLVTLLAYMRHIHSAGPIITHCSAGIGRSGTLICLDAVLEFISRNLDFDISWIVQTMRSQRNGMIQTEAQYVYCYQVVLYILKQLQLNEKKKAKAP</sequence>
<dbReference type="CDD" id="cd06697">
    <property type="entry name" value="PDZ5_PTPN13-like"/>
    <property type="match status" value="1"/>
</dbReference>
<dbReference type="Gene3D" id="3.10.20.90">
    <property type="entry name" value="Phosphatidylinositol 3-kinase Catalytic Subunit, Chain A, domain 1"/>
    <property type="match status" value="1"/>
</dbReference>
<dbReference type="PROSITE" id="PS50106">
    <property type="entry name" value="PDZ"/>
    <property type="match status" value="6"/>
</dbReference>
<dbReference type="CDD" id="cd14597">
    <property type="entry name" value="PTPc-N13"/>
    <property type="match status" value="1"/>
</dbReference>
<feature type="region of interest" description="Disordered" evidence="11">
    <location>
        <begin position="1451"/>
        <end position="1478"/>
    </location>
</feature>
<dbReference type="Pfam" id="PF09379">
    <property type="entry name" value="FERM_N"/>
    <property type="match status" value="1"/>
</dbReference>
<dbReference type="FunFam" id="2.30.42.10:FF:000174">
    <property type="entry name" value="Tyrosine-protein phosphatase non-receptor type 13"/>
    <property type="match status" value="1"/>
</dbReference>
<evidence type="ECO:0000259" key="14">
    <source>
        <dbReference type="PROSITE" id="PS50057"/>
    </source>
</evidence>
<feature type="compositionally biased region" description="Polar residues" evidence="11">
    <location>
        <begin position="1621"/>
        <end position="1634"/>
    </location>
</feature>
<keyword evidence="10" id="KW-0175">Coiled coil</keyword>
<dbReference type="GeneTree" id="ENSGT00940000155133"/>
<dbReference type="GO" id="GO:0004725">
    <property type="term" value="F:protein tyrosine phosphatase activity"/>
    <property type="evidence" value="ECO:0007669"/>
    <property type="project" value="InterPro"/>
</dbReference>
<dbReference type="PROSITE" id="PS50057">
    <property type="entry name" value="FERM_3"/>
    <property type="match status" value="1"/>
</dbReference>
<reference evidence="18" key="3">
    <citation type="journal article" date="2014" name="Nature">
        <title>Elephant shark genome provides unique insights into gnathostome evolution.</title>
        <authorList>
            <consortium name="International Elephant Shark Genome Sequencing Consortium"/>
            <person name="Venkatesh B."/>
            <person name="Lee A.P."/>
            <person name="Ravi V."/>
            <person name="Maurya A.K."/>
            <person name="Lian M.M."/>
            <person name="Swann J.B."/>
            <person name="Ohta Y."/>
            <person name="Flajnik M.F."/>
            <person name="Sutoh Y."/>
            <person name="Kasahara M."/>
            <person name="Hoon S."/>
            <person name="Gangu V."/>
            <person name="Roy S.W."/>
            <person name="Irimia M."/>
            <person name="Korzh V."/>
            <person name="Kondrychyn I."/>
            <person name="Lim Z.W."/>
            <person name="Tay B.H."/>
            <person name="Tohari S."/>
            <person name="Kong K.W."/>
            <person name="Ho S."/>
            <person name="Lorente-Galdos B."/>
            <person name="Quilez J."/>
            <person name="Marques-Bonet T."/>
            <person name="Raney B.J."/>
            <person name="Ingham P.W."/>
            <person name="Tay A."/>
            <person name="Hillier L.W."/>
            <person name="Minx P."/>
            <person name="Boehm T."/>
            <person name="Wilson R.K."/>
            <person name="Brenner S."/>
            <person name="Warren W.C."/>
        </authorList>
    </citation>
    <scope>NUCLEOTIDE SEQUENCE [LARGE SCALE GENOMIC DNA]</scope>
</reference>
<feature type="region of interest" description="Disordered" evidence="11">
    <location>
        <begin position="990"/>
        <end position="1065"/>
    </location>
</feature>
<evidence type="ECO:0000259" key="15">
    <source>
        <dbReference type="PROSITE" id="PS50106"/>
    </source>
</evidence>
<dbReference type="FunFam" id="2.30.42.10:FF:000086">
    <property type="entry name" value="Tyrosine-protein phosphatase non-receptor type 13"/>
    <property type="match status" value="1"/>
</dbReference>
<evidence type="ECO:0000259" key="16">
    <source>
        <dbReference type="PROSITE" id="PS51377"/>
    </source>
</evidence>
<feature type="coiled-coil region" evidence="10">
    <location>
        <begin position="464"/>
        <end position="491"/>
    </location>
</feature>
<dbReference type="InterPro" id="IPR029071">
    <property type="entry name" value="Ubiquitin-like_domsf"/>
</dbReference>
<dbReference type="InterPro" id="IPR018980">
    <property type="entry name" value="FERM_PH-like_C"/>
</dbReference>
<dbReference type="FunFam" id="2.30.29.30:FF:000107">
    <property type="entry name" value="Tyrosine-protein phosphatase non-receptor type 13"/>
    <property type="match status" value="1"/>
</dbReference>
<gene>
    <name evidence="17" type="primary">ptpn13</name>
</gene>
<feature type="domain" description="PDZ" evidence="15">
    <location>
        <begin position="1360"/>
        <end position="1445"/>
    </location>
</feature>
<evidence type="ECO:0000256" key="5">
    <source>
        <dbReference type="ARBA" id="ARBA00022737"/>
    </source>
</evidence>
<evidence type="ECO:0000313" key="17">
    <source>
        <dbReference type="Ensembl" id="ENSCMIP00000013510.1"/>
    </source>
</evidence>
<dbReference type="PROSITE" id="PS50056">
    <property type="entry name" value="TYR_PHOSPHATASE_2"/>
    <property type="match status" value="1"/>
</dbReference>
<reference evidence="18" key="1">
    <citation type="journal article" date="2006" name="Science">
        <title>Ancient noncoding elements conserved in the human genome.</title>
        <authorList>
            <person name="Venkatesh B."/>
            <person name="Kirkness E.F."/>
            <person name="Loh Y.H."/>
            <person name="Halpern A.L."/>
            <person name="Lee A.P."/>
            <person name="Johnson J."/>
            <person name="Dandona N."/>
            <person name="Viswanathan L.D."/>
            <person name="Tay A."/>
            <person name="Venter J.C."/>
            <person name="Strausberg R.L."/>
            <person name="Brenner S."/>
        </authorList>
    </citation>
    <scope>NUCLEOTIDE SEQUENCE [LARGE SCALE GENOMIC DNA]</scope>
</reference>
<feature type="domain" description="Tyrosine-protein phosphatase" evidence="12">
    <location>
        <begin position="2343"/>
        <end position="2597"/>
    </location>
</feature>
<evidence type="ECO:0000256" key="1">
    <source>
        <dbReference type="ARBA" id="ARBA00004123"/>
    </source>
</evidence>
<dbReference type="SMART" id="SM01196">
    <property type="entry name" value="FERM_C"/>
    <property type="match status" value="1"/>
</dbReference>
<evidence type="ECO:0000256" key="11">
    <source>
        <dbReference type="SAM" id="MobiDB-lite"/>
    </source>
</evidence>
<feature type="domain" description="PDZ" evidence="15">
    <location>
        <begin position="1089"/>
        <end position="1176"/>
    </location>
</feature>
<feature type="compositionally biased region" description="Acidic residues" evidence="11">
    <location>
        <begin position="1636"/>
        <end position="1647"/>
    </location>
</feature>
<dbReference type="SUPFAM" id="SSF50156">
    <property type="entry name" value="PDZ domain-like"/>
    <property type="match status" value="6"/>
</dbReference>
<dbReference type="InterPro" id="IPR019748">
    <property type="entry name" value="FERM_central"/>
</dbReference>
<accession>A0A4W3HDU8</accession>
<keyword evidence="18" id="KW-1185">Reference proteome</keyword>
<dbReference type="CDD" id="cd13187">
    <property type="entry name" value="FERM_C_PTPH13"/>
    <property type="match status" value="1"/>
</dbReference>
<evidence type="ECO:0000259" key="13">
    <source>
        <dbReference type="PROSITE" id="PS50056"/>
    </source>
</evidence>
<dbReference type="Pfam" id="PF00595">
    <property type="entry name" value="PDZ"/>
    <property type="match status" value="6"/>
</dbReference>